<dbReference type="InterPro" id="IPR002577">
    <property type="entry name" value="HTH_HxlR"/>
</dbReference>
<organism evidence="5">
    <name type="scientific">bioreactor metagenome</name>
    <dbReference type="NCBI Taxonomy" id="1076179"/>
    <lineage>
        <taxon>unclassified sequences</taxon>
        <taxon>metagenomes</taxon>
        <taxon>ecological metagenomes</taxon>
    </lineage>
</organism>
<name>A0A644XXB3_9ZZZZ</name>
<evidence type="ECO:0000256" key="2">
    <source>
        <dbReference type="ARBA" id="ARBA00023125"/>
    </source>
</evidence>
<feature type="domain" description="HTH hxlR-type" evidence="4">
    <location>
        <begin position="21"/>
        <end position="119"/>
    </location>
</feature>
<dbReference type="PROSITE" id="PS51118">
    <property type="entry name" value="HTH_HXLR"/>
    <property type="match status" value="1"/>
</dbReference>
<comment type="caution">
    <text evidence="5">The sequence shown here is derived from an EMBL/GenBank/DDBJ whole genome shotgun (WGS) entry which is preliminary data.</text>
</comment>
<dbReference type="PANTHER" id="PTHR33204:SF29">
    <property type="entry name" value="TRANSCRIPTIONAL REGULATOR"/>
    <property type="match status" value="1"/>
</dbReference>
<evidence type="ECO:0000259" key="4">
    <source>
        <dbReference type="PROSITE" id="PS51118"/>
    </source>
</evidence>
<evidence type="ECO:0000256" key="3">
    <source>
        <dbReference type="ARBA" id="ARBA00023163"/>
    </source>
</evidence>
<keyword evidence="1" id="KW-0805">Transcription regulation</keyword>
<dbReference type="InterPro" id="IPR036388">
    <property type="entry name" value="WH-like_DNA-bd_sf"/>
</dbReference>
<sequence>MEQKKHELCHMKDRCQQYDHCPMVLVQDLLSGKRKILILWYLSYRTLRFSEIKNKLPDVTSKMLTQQLRSLEDDGLILRTIYPVVPPKVEYSLTQLGEKIIPILEMMHEFGSDYMKANPQ</sequence>
<protein>
    <submittedName>
        <fullName evidence="5">HTH-type transcriptional activator HxlR</fullName>
    </submittedName>
</protein>
<accession>A0A644XXB3</accession>
<dbReference type="Pfam" id="PF01638">
    <property type="entry name" value="HxlR"/>
    <property type="match status" value="1"/>
</dbReference>
<dbReference type="PANTHER" id="PTHR33204">
    <property type="entry name" value="TRANSCRIPTIONAL REGULATOR, MARR FAMILY"/>
    <property type="match status" value="1"/>
</dbReference>
<dbReference type="InterPro" id="IPR036390">
    <property type="entry name" value="WH_DNA-bd_sf"/>
</dbReference>
<proteinExistence type="predicted"/>
<dbReference type="Gene3D" id="1.10.10.10">
    <property type="entry name" value="Winged helix-like DNA-binding domain superfamily/Winged helix DNA-binding domain"/>
    <property type="match status" value="1"/>
</dbReference>
<reference evidence="5" key="1">
    <citation type="submission" date="2019-08" db="EMBL/GenBank/DDBJ databases">
        <authorList>
            <person name="Kucharzyk K."/>
            <person name="Murdoch R.W."/>
            <person name="Higgins S."/>
            <person name="Loffler F."/>
        </authorList>
    </citation>
    <scope>NUCLEOTIDE SEQUENCE</scope>
</reference>
<dbReference type="EMBL" id="VSSQ01003470">
    <property type="protein sequence ID" value="MPM20850.1"/>
    <property type="molecule type" value="Genomic_DNA"/>
</dbReference>
<evidence type="ECO:0000313" key="5">
    <source>
        <dbReference type="EMBL" id="MPM20850.1"/>
    </source>
</evidence>
<dbReference type="SUPFAM" id="SSF46785">
    <property type="entry name" value="Winged helix' DNA-binding domain"/>
    <property type="match status" value="1"/>
</dbReference>
<gene>
    <name evidence="5" type="primary">hxlR_7</name>
    <name evidence="5" type="ORF">SDC9_67288</name>
</gene>
<dbReference type="AlphaFoldDB" id="A0A644XXB3"/>
<dbReference type="GO" id="GO:0003677">
    <property type="term" value="F:DNA binding"/>
    <property type="evidence" value="ECO:0007669"/>
    <property type="project" value="UniProtKB-KW"/>
</dbReference>
<keyword evidence="2" id="KW-0238">DNA-binding</keyword>
<keyword evidence="3" id="KW-0804">Transcription</keyword>
<evidence type="ECO:0000256" key="1">
    <source>
        <dbReference type="ARBA" id="ARBA00023015"/>
    </source>
</evidence>